<dbReference type="SUPFAM" id="SSF47113">
    <property type="entry name" value="Histone-fold"/>
    <property type="match status" value="1"/>
</dbReference>
<gene>
    <name evidence="11" type="primary">LOC116944873</name>
</gene>
<dbReference type="GO" id="GO:0030527">
    <property type="term" value="F:structural constituent of chromatin"/>
    <property type="evidence" value="ECO:0007669"/>
    <property type="project" value="InterPro"/>
</dbReference>
<dbReference type="PANTHER" id="PTHR45810">
    <property type="entry name" value="HISTONE H3.2"/>
    <property type="match status" value="1"/>
</dbReference>
<keyword evidence="6" id="KW-0539">Nucleus</keyword>
<name>A0AAJ7TB57_PETMA</name>
<evidence type="ECO:0000256" key="2">
    <source>
        <dbReference type="ARBA" id="ARBA00004286"/>
    </source>
</evidence>
<evidence type="ECO:0000313" key="10">
    <source>
        <dbReference type="Proteomes" id="UP001318040"/>
    </source>
</evidence>
<dbReference type="InterPro" id="IPR007125">
    <property type="entry name" value="H2A/H2B/H3"/>
</dbReference>
<dbReference type="AlphaFoldDB" id="A0AAJ7TB57"/>
<dbReference type="GO" id="GO:0046982">
    <property type="term" value="F:protein heterodimerization activity"/>
    <property type="evidence" value="ECO:0007669"/>
    <property type="project" value="InterPro"/>
</dbReference>
<keyword evidence="10" id="KW-1185">Reference proteome</keyword>
<evidence type="ECO:0000256" key="4">
    <source>
        <dbReference type="ARBA" id="ARBA00022454"/>
    </source>
</evidence>
<protein>
    <submittedName>
        <fullName evidence="11">Histone H3-like centromeric protein A isoform X2</fullName>
    </submittedName>
</protein>
<proteinExistence type="inferred from homology"/>
<dbReference type="GO" id="GO:0000786">
    <property type="term" value="C:nucleosome"/>
    <property type="evidence" value="ECO:0007669"/>
    <property type="project" value="UniProtKB-KW"/>
</dbReference>
<evidence type="ECO:0000256" key="3">
    <source>
        <dbReference type="ARBA" id="ARBA00010343"/>
    </source>
</evidence>
<keyword evidence="7" id="KW-0544">Nucleosome core</keyword>
<dbReference type="GeneID" id="116944873"/>
<comment type="similarity">
    <text evidence="3">Belongs to the histone H3 family.</text>
</comment>
<dbReference type="Pfam" id="PF00125">
    <property type="entry name" value="Histone"/>
    <property type="match status" value="1"/>
</dbReference>
<comment type="subcellular location">
    <subcellularLocation>
        <location evidence="2">Chromosome</location>
    </subcellularLocation>
    <subcellularLocation>
        <location evidence="1">Nucleus</location>
    </subcellularLocation>
</comment>
<dbReference type="GO" id="GO:0005634">
    <property type="term" value="C:nucleus"/>
    <property type="evidence" value="ECO:0007669"/>
    <property type="project" value="UniProtKB-SubCell"/>
</dbReference>
<dbReference type="Proteomes" id="UP001318040">
    <property type="component" value="Chromosome 22"/>
</dbReference>
<evidence type="ECO:0000256" key="6">
    <source>
        <dbReference type="ARBA" id="ARBA00023242"/>
    </source>
</evidence>
<keyword evidence="5" id="KW-0238">DNA-binding</keyword>
<organism evidence="10 11">
    <name type="scientific">Petromyzon marinus</name>
    <name type="common">Sea lamprey</name>
    <dbReference type="NCBI Taxonomy" id="7757"/>
    <lineage>
        <taxon>Eukaryota</taxon>
        <taxon>Metazoa</taxon>
        <taxon>Chordata</taxon>
        <taxon>Craniata</taxon>
        <taxon>Vertebrata</taxon>
        <taxon>Cyclostomata</taxon>
        <taxon>Hyperoartia</taxon>
        <taxon>Petromyzontiformes</taxon>
        <taxon>Petromyzontidae</taxon>
        <taxon>Petromyzon</taxon>
    </lineage>
</organism>
<evidence type="ECO:0000259" key="9">
    <source>
        <dbReference type="Pfam" id="PF00125"/>
    </source>
</evidence>
<dbReference type="InterPro" id="IPR009072">
    <property type="entry name" value="Histone-fold"/>
</dbReference>
<dbReference type="GO" id="GO:0003677">
    <property type="term" value="F:DNA binding"/>
    <property type="evidence" value="ECO:0007669"/>
    <property type="project" value="UniProtKB-KW"/>
</dbReference>
<dbReference type="RefSeq" id="XP_032814617.1">
    <property type="nucleotide sequence ID" value="XM_032958726.1"/>
</dbReference>
<evidence type="ECO:0000256" key="1">
    <source>
        <dbReference type="ARBA" id="ARBA00004123"/>
    </source>
</evidence>
<evidence type="ECO:0000256" key="7">
    <source>
        <dbReference type="ARBA" id="ARBA00023269"/>
    </source>
</evidence>
<feature type="domain" description="Core Histone H2A/H2B/H3" evidence="9">
    <location>
        <begin position="62"/>
        <end position="150"/>
    </location>
</feature>
<evidence type="ECO:0000256" key="8">
    <source>
        <dbReference type="SAM" id="MobiDB-lite"/>
    </source>
</evidence>
<feature type="compositionally biased region" description="Polar residues" evidence="8">
    <location>
        <begin position="1"/>
        <end position="10"/>
    </location>
</feature>
<accession>A0AAJ7TB57</accession>
<dbReference type="Gene3D" id="1.10.20.10">
    <property type="entry name" value="Histone, subunit A"/>
    <property type="match status" value="1"/>
</dbReference>
<evidence type="ECO:0000256" key="5">
    <source>
        <dbReference type="ARBA" id="ARBA00023125"/>
    </source>
</evidence>
<reference evidence="11" key="1">
    <citation type="submission" date="2025-08" db="UniProtKB">
        <authorList>
            <consortium name="RefSeq"/>
        </authorList>
    </citation>
    <scope>IDENTIFICATION</scope>
    <source>
        <tissue evidence="11">Sperm</tissue>
    </source>
</reference>
<dbReference type="SMART" id="SM00428">
    <property type="entry name" value="H3"/>
    <property type="match status" value="1"/>
</dbReference>
<keyword evidence="4" id="KW-0158">Chromosome</keyword>
<dbReference type="InterPro" id="IPR000164">
    <property type="entry name" value="Histone_H3/CENP-A"/>
</dbReference>
<sequence>MPRKSTSTGGASKRKPPAPKRRQPLPVAESPERRVRASPSSSVARRPAREHSPTKRKHRFRPGSRALLEIRKYQKSTDLLLRKLPFSRLVRELTSHLTVHPLNWQSVALLALQEATEAFLVKLFEDSNLCTIHGKRVTLFPRDMQLARRIRGIEHF</sequence>
<feature type="region of interest" description="Disordered" evidence="8">
    <location>
        <begin position="1"/>
        <end position="63"/>
    </location>
</feature>
<dbReference type="FunFam" id="1.10.20.10:FF:000085">
    <property type="entry name" value="Histone H3.2"/>
    <property type="match status" value="1"/>
</dbReference>
<evidence type="ECO:0000313" key="11">
    <source>
        <dbReference type="RefSeq" id="XP_032814617.1"/>
    </source>
</evidence>
<feature type="compositionally biased region" description="Basic residues" evidence="8">
    <location>
        <begin position="12"/>
        <end position="23"/>
    </location>
</feature>
<dbReference type="CDD" id="cd22911">
    <property type="entry name" value="HFD_H3"/>
    <property type="match status" value="1"/>
</dbReference>
<dbReference type="PRINTS" id="PR00622">
    <property type="entry name" value="HISTONEH3"/>
</dbReference>